<evidence type="ECO:0000313" key="4">
    <source>
        <dbReference type="Proteomes" id="UP001352263"/>
    </source>
</evidence>
<organism evidence="3 4">
    <name type="scientific">Noviherbaspirillum album</name>
    <dbReference type="NCBI Taxonomy" id="3080276"/>
    <lineage>
        <taxon>Bacteria</taxon>
        <taxon>Pseudomonadati</taxon>
        <taxon>Pseudomonadota</taxon>
        <taxon>Betaproteobacteria</taxon>
        <taxon>Burkholderiales</taxon>
        <taxon>Oxalobacteraceae</taxon>
        <taxon>Noviherbaspirillum</taxon>
    </lineage>
</organism>
<dbReference type="Proteomes" id="UP001352263">
    <property type="component" value="Unassembled WGS sequence"/>
</dbReference>
<evidence type="ECO:0008006" key="5">
    <source>
        <dbReference type="Google" id="ProtNLM"/>
    </source>
</evidence>
<dbReference type="RefSeq" id="WP_326508917.1">
    <property type="nucleotide sequence ID" value="NZ_JAWIIV010000027.1"/>
</dbReference>
<protein>
    <recommendedName>
        <fullName evidence="5">Cobalt-zinc-cadmium resistance protein</fullName>
    </recommendedName>
</protein>
<sequence>MKKLFLIFLLFVMPLQASWAVVAAYCQPETEVTAKHFGHHEHQQEHHHAQVGQDSDEDSTALKISDCADCHGLYSGMVVYSLDTPHAGPVAGPPVNATSQFISTASSRPEKPKWFSAI</sequence>
<proteinExistence type="predicted"/>
<dbReference type="EMBL" id="JAWIIV010000027">
    <property type="protein sequence ID" value="MEC4722241.1"/>
    <property type="molecule type" value="Genomic_DNA"/>
</dbReference>
<keyword evidence="2" id="KW-0732">Signal</keyword>
<reference evidence="3 4" key="1">
    <citation type="submission" date="2023-10" db="EMBL/GenBank/DDBJ databases">
        <title>Noviherbaspirillum sp. CPCC 100848 genome assembly.</title>
        <authorList>
            <person name="Li X.Y."/>
            <person name="Fang X.M."/>
        </authorList>
    </citation>
    <scope>NUCLEOTIDE SEQUENCE [LARGE SCALE GENOMIC DNA]</scope>
    <source>
        <strain evidence="3 4">CPCC 100848</strain>
    </source>
</reference>
<evidence type="ECO:0000256" key="2">
    <source>
        <dbReference type="SAM" id="SignalP"/>
    </source>
</evidence>
<evidence type="ECO:0000313" key="3">
    <source>
        <dbReference type="EMBL" id="MEC4722241.1"/>
    </source>
</evidence>
<accession>A0ABU6JFK7</accession>
<feature type="region of interest" description="Disordered" evidence="1">
    <location>
        <begin position="37"/>
        <end position="57"/>
    </location>
</feature>
<comment type="caution">
    <text evidence="3">The sequence shown here is derived from an EMBL/GenBank/DDBJ whole genome shotgun (WGS) entry which is preliminary data.</text>
</comment>
<name>A0ABU6JFK7_9BURK</name>
<feature type="chain" id="PRO_5046354984" description="Cobalt-zinc-cadmium resistance protein" evidence="2">
    <location>
        <begin position="20"/>
        <end position="118"/>
    </location>
</feature>
<feature type="signal peptide" evidence="2">
    <location>
        <begin position="1"/>
        <end position="19"/>
    </location>
</feature>
<evidence type="ECO:0000256" key="1">
    <source>
        <dbReference type="SAM" id="MobiDB-lite"/>
    </source>
</evidence>
<gene>
    <name evidence="3" type="ORF">RY831_24050</name>
</gene>
<keyword evidence="4" id="KW-1185">Reference proteome</keyword>